<dbReference type="AlphaFoldDB" id="A0A0N4ZMW0"/>
<sequence>LNFNITIKEDINLISKRNFMPLLFVFLLLIFTLLLSLKTLLS</sequence>
<keyword evidence="1" id="KW-1133">Transmembrane helix</keyword>
<evidence type="ECO:0000313" key="3">
    <source>
        <dbReference type="WBParaSite" id="PTRK_0000987650.1"/>
    </source>
</evidence>
<reference evidence="3" key="1">
    <citation type="submission" date="2017-02" db="UniProtKB">
        <authorList>
            <consortium name="WormBaseParasite"/>
        </authorList>
    </citation>
    <scope>IDENTIFICATION</scope>
</reference>
<dbReference type="Proteomes" id="UP000038045">
    <property type="component" value="Unplaced"/>
</dbReference>
<keyword evidence="1" id="KW-0472">Membrane</keyword>
<protein>
    <submittedName>
        <fullName evidence="3">NADH dehydrogenase subunit 5</fullName>
    </submittedName>
</protein>
<dbReference type="WBParaSite" id="PTRK_0000987650.1">
    <property type="protein sequence ID" value="PTRK_0000987650.1"/>
    <property type="gene ID" value="PTRK_0000987650"/>
</dbReference>
<evidence type="ECO:0000313" key="2">
    <source>
        <dbReference type="Proteomes" id="UP000038045"/>
    </source>
</evidence>
<keyword evidence="1" id="KW-0812">Transmembrane</keyword>
<keyword evidence="2" id="KW-1185">Reference proteome</keyword>
<accession>A0A0N4ZMW0</accession>
<organism evidence="2 3">
    <name type="scientific">Parastrongyloides trichosuri</name>
    <name type="common">Possum-specific nematode worm</name>
    <dbReference type="NCBI Taxonomy" id="131310"/>
    <lineage>
        <taxon>Eukaryota</taxon>
        <taxon>Metazoa</taxon>
        <taxon>Ecdysozoa</taxon>
        <taxon>Nematoda</taxon>
        <taxon>Chromadorea</taxon>
        <taxon>Rhabditida</taxon>
        <taxon>Tylenchina</taxon>
        <taxon>Panagrolaimomorpha</taxon>
        <taxon>Strongyloidoidea</taxon>
        <taxon>Strongyloididae</taxon>
        <taxon>Parastrongyloides</taxon>
    </lineage>
</organism>
<proteinExistence type="predicted"/>
<name>A0A0N4ZMW0_PARTI</name>
<feature type="transmembrane region" description="Helical" evidence="1">
    <location>
        <begin position="20"/>
        <end position="41"/>
    </location>
</feature>
<evidence type="ECO:0000256" key="1">
    <source>
        <dbReference type="SAM" id="Phobius"/>
    </source>
</evidence>